<evidence type="ECO:0000313" key="1">
    <source>
        <dbReference type="EMBL" id="KAA6376149.1"/>
    </source>
</evidence>
<name>A0A5J4V098_9EUKA</name>
<dbReference type="AlphaFoldDB" id="A0A5J4V098"/>
<dbReference type="EMBL" id="SNRW01010728">
    <property type="protein sequence ID" value="KAA6376149.1"/>
    <property type="molecule type" value="Genomic_DNA"/>
</dbReference>
<dbReference type="Proteomes" id="UP000324800">
    <property type="component" value="Unassembled WGS sequence"/>
</dbReference>
<reference evidence="1 2" key="1">
    <citation type="submission" date="2019-03" db="EMBL/GenBank/DDBJ databases">
        <title>Single cell metagenomics reveals metabolic interactions within the superorganism composed of flagellate Streblomastix strix and complex community of Bacteroidetes bacteria on its surface.</title>
        <authorList>
            <person name="Treitli S.C."/>
            <person name="Kolisko M."/>
            <person name="Husnik F."/>
            <person name="Keeling P."/>
            <person name="Hampl V."/>
        </authorList>
    </citation>
    <scope>NUCLEOTIDE SEQUENCE [LARGE SCALE GENOMIC DNA]</scope>
    <source>
        <strain evidence="1">ST1C</strain>
    </source>
</reference>
<gene>
    <name evidence="1" type="ORF">EZS28_028323</name>
</gene>
<proteinExistence type="predicted"/>
<organism evidence="1 2">
    <name type="scientific">Streblomastix strix</name>
    <dbReference type="NCBI Taxonomy" id="222440"/>
    <lineage>
        <taxon>Eukaryota</taxon>
        <taxon>Metamonada</taxon>
        <taxon>Preaxostyla</taxon>
        <taxon>Oxymonadida</taxon>
        <taxon>Streblomastigidae</taxon>
        <taxon>Streblomastix</taxon>
    </lineage>
</organism>
<comment type="caution">
    <text evidence="1">The sequence shown here is derived from an EMBL/GenBank/DDBJ whole genome shotgun (WGS) entry which is preliminary data.</text>
</comment>
<accession>A0A5J4V098</accession>
<sequence>MFSAARYDVNLERNEQTKNLERKIELLRVSLDEQTRSLDQFIVRQDLEYNSVFERILSLERALEDDRVKINSASESFVRHLKQLGLLQVKDISITNDRSAQILAKDANEKLMVLANYDGSRVDVAGIATEFESRIKSIGQENREGVVILTENITNTLIEAQSLLNDEKQSLQQNQNNFQKMYEDLTQGFQTILEEEKNERLDNESSIFQMMDVQSSQLSQSSSFISPQLGIFNGSAKSPSNRSPASNIITGVTDPDSVGNIRPLRSRAFKFKFQQ</sequence>
<evidence type="ECO:0000313" key="2">
    <source>
        <dbReference type="Proteomes" id="UP000324800"/>
    </source>
</evidence>
<protein>
    <submittedName>
        <fullName evidence="1">Uncharacterized protein</fullName>
    </submittedName>
</protein>